<dbReference type="Proteomes" id="UP000021369">
    <property type="component" value="Unassembled WGS sequence"/>
</dbReference>
<organism evidence="2 3">
    <name type="scientific">Ruminococcus albus SY3</name>
    <dbReference type="NCBI Taxonomy" id="1341156"/>
    <lineage>
        <taxon>Bacteria</taxon>
        <taxon>Bacillati</taxon>
        <taxon>Bacillota</taxon>
        <taxon>Clostridia</taxon>
        <taxon>Eubacteriales</taxon>
        <taxon>Oscillospiraceae</taxon>
        <taxon>Ruminococcus</taxon>
    </lineage>
</organism>
<reference evidence="2 3" key="1">
    <citation type="submission" date="2013-06" db="EMBL/GenBank/DDBJ databases">
        <title>Rumen cellulosomics: divergent fiber-degrading strategies revealed by comparative genome-wide analysis of six Ruminococcal strains.</title>
        <authorList>
            <person name="Dassa B."/>
            <person name="Borovok I."/>
            <person name="Lamed R."/>
            <person name="Flint H."/>
            <person name="Yeoman C.J."/>
            <person name="White B."/>
            <person name="Bayer E.A."/>
        </authorList>
    </citation>
    <scope>NUCLEOTIDE SEQUENCE [LARGE SCALE GENOMIC DNA]</scope>
    <source>
        <strain evidence="2 3">SY3</strain>
    </source>
</reference>
<keyword evidence="3" id="KW-1185">Reference proteome</keyword>
<evidence type="ECO:0000256" key="1">
    <source>
        <dbReference type="SAM" id="Phobius"/>
    </source>
</evidence>
<name>A0A011W054_RUMAL</name>
<gene>
    <name evidence="2" type="ORF">RASY3_01705</name>
</gene>
<evidence type="ECO:0000313" key="3">
    <source>
        <dbReference type="Proteomes" id="UP000021369"/>
    </source>
</evidence>
<sequence>MKNWVKRAIRTFIQAAVGYAIVALPAIDWQDTSALRGTLIGLGVSAIAAGISAAMNYIDDTKM</sequence>
<evidence type="ECO:0000313" key="2">
    <source>
        <dbReference type="EMBL" id="EXM40961.1"/>
    </source>
</evidence>
<dbReference type="EMBL" id="JEOB01000001">
    <property type="protein sequence ID" value="EXM40961.1"/>
    <property type="molecule type" value="Genomic_DNA"/>
</dbReference>
<feature type="transmembrane region" description="Helical" evidence="1">
    <location>
        <begin position="7"/>
        <end position="27"/>
    </location>
</feature>
<dbReference type="PATRIC" id="fig|1341156.4.peg.63"/>
<keyword evidence="1" id="KW-0812">Transmembrane</keyword>
<feature type="transmembrane region" description="Helical" evidence="1">
    <location>
        <begin position="39"/>
        <end position="58"/>
    </location>
</feature>
<keyword evidence="1" id="KW-0472">Membrane</keyword>
<protein>
    <recommendedName>
        <fullName evidence="4">Holin</fullName>
    </recommendedName>
</protein>
<comment type="caution">
    <text evidence="2">The sequence shown here is derived from an EMBL/GenBank/DDBJ whole genome shotgun (WGS) entry which is preliminary data.</text>
</comment>
<proteinExistence type="predicted"/>
<evidence type="ECO:0008006" key="4">
    <source>
        <dbReference type="Google" id="ProtNLM"/>
    </source>
</evidence>
<dbReference type="AlphaFoldDB" id="A0A011W054"/>
<accession>A0A011W054</accession>
<keyword evidence="1" id="KW-1133">Transmembrane helix</keyword>
<dbReference type="RefSeq" id="WP_037284602.1">
    <property type="nucleotide sequence ID" value="NZ_JEOB01000001.1"/>
</dbReference>